<protein>
    <recommendedName>
        <fullName evidence="2">DUF3078 domain-containing protein</fullName>
    </recommendedName>
</protein>
<comment type="caution">
    <text evidence="1">The sequence shown here is derived from an EMBL/GenBank/DDBJ whole genome shotgun (WGS) entry which is preliminary data.</text>
</comment>
<accession>A0A5J4S521</accession>
<evidence type="ECO:0000313" key="1">
    <source>
        <dbReference type="EMBL" id="KAA6341166.1"/>
    </source>
</evidence>
<name>A0A5J4S521_9ZZZZ</name>
<organism evidence="1">
    <name type="scientific">termite gut metagenome</name>
    <dbReference type="NCBI Taxonomy" id="433724"/>
    <lineage>
        <taxon>unclassified sequences</taxon>
        <taxon>metagenomes</taxon>
        <taxon>organismal metagenomes</taxon>
    </lineage>
</organism>
<sequence length="461" mass="53917">MRLTCTLFLVIAFLSALQAQEINAVRPQAEKKKHVRNEISFIIEKDTFPSLLYQKYFGALDSLYHDTLPPLNLKFDADYYRLFVPLAYYNAPIKQISKMNWQFQLPDTVSYLLPQYLPFDSNKFTKTERINRVVNNVLIRLYVNRPDLVVDTEEQIMSLQAYRNEEVKMSPKTSVIELFKPEMAADVGAANILIRKPNFWYSGGNGSFQMTQNHISKNWYKGGESNNSMIGNLQLYANYNDKEKLQIENLFEVKVGINTVSSRLDTMRIYRINTDVLRLSSKIGWQAFSKWYYTLSGEFNTQIFHNYTANTNNLVSAFLSPANLAFSAGMDYKLNKKKVNLSVVVSPFSYNWRYVGNDKVNGQRFGLEEGKHSLNDFGSKLQTTLVWTIIPTVTLNSRLYYFTNYKKIEAEWENTVNFVLNRYLSTKIFLHFRYDDGVQRMKDYNYFQLNEILSFGLNYRW</sequence>
<dbReference type="EMBL" id="SNRY01000407">
    <property type="protein sequence ID" value="KAA6341166.1"/>
    <property type="molecule type" value="Genomic_DNA"/>
</dbReference>
<proteinExistence type="predicted"/>
<dbReference type="Pfam" id="PF11276">
    <property type="entry name" value="DUF3078"/>
    <property type="match status" value="1"/>
</dbReference>
<evidence type="ECO:0008006" key="2">
    <source>
        <dbReference type="Google" id="ProtNLM"/>
    </source>
</evidence>
<gene>
    <name evidence="1" type="ORF">EZS27_011005</name>
</gene>
<dbReference type="AlphaFoldDB" id="A0A5J4S521"/>
<dbReference type="InterPro" id="IPR021428">
    <property type="entry name" value="DUF3078"/>
</dbReference>
<reference evidence="1" key="1">
    <citation type="submission" date="2019-03" db="EMBL/GenBank/DDBJ databases">
        <title>Single cell metagenomics reveals metabolic interactions within the superorganism composed of flagellate Streblomastix strix and complex community of Bacteroidetes bacteria on its surface.</title>
        <authorList>
            <person name="Treitli S.C."/>
            <person name="Kolisko M."/>
            <person name="Husnik F."/>
            <person name="Keeling P."/>
            <person name="Hampl V."/>
        </authorList>
    </citation>
    <scope>NUCLEOTIDE SEQUENCE</scope>
    <source>
        <strain evidence="1">STM</strain>
    </source>
</reference>